<dbReference type="EMBL" id="CP017267">
    <property type="protein sequence ID" value="APB30890.1"/>
    <property type="molecule type" value="Genomic_DNA"/>
</dbReference>
<dbReference type="SUPFAM" id="SSF75011">
    <property type="entry name" value="3-carboxy-cis,cis-mucoante lactonizing enzyme"/>
    <property type="match status" value="1"/>
</dbReference>
<organism evidence="2 3">
    <name type="scientific">Vagococcus teuberi</name>
    <dbReference type="NCBI Taxonomy" id="519472"/>
    <lineage>
        <taxon>Bacteria</taxon>
        <taxon>Bacillati</taxon>
        <taxon>Bacillota</taxon>
        <taxon>Bacilli</taxon>
        <taxon>Lactobacillales</taxon>
        <taxon>Enterococcaceae</taxon>
        <taxon>Vagococcus</taxon>
    </lineage>
</organism>
<dbReference type="STRING" id="519472.BHY08_03015"/>
<dbReference type="RefSeq" id="WP_071456466.1">
    <property type="nucleotide sequence ID" value="NZ_CP017267.1"/>
</dbReference>
<evidence type="ECO:0000313" key="2">
    <source>
        <dbReference type="EMBL" id="APB30890.1"/>
    </source>
</evidence>
<evidence type="ECO:0000313" key="3">
    <source>
        <dbReference type="Proteomes" id="UP000191200"/>
    </source>
</evidence>
<keyword evidence="3" id="KW-1185">Reference proteome</keyword>
<proteinExistence type="predicted"/>
<evidence type="ECO:0008006" key="4">
    <source>
        <dbReference type="Google" id="ProtNLM"/>
    </source>
</evidence>
<feature type="chain" id="PRO_5038544391" description="Lipoprotein" evidence="1">
    <location>
        <begin position="22"/>
        <end position="349"/>
    </location>
</feature>
<dbReference type="KEGG" id="vte:BHY08_03015"/>
<keyword evidence="1" id="KW-0732">Signal</keyword>
<evidence type="ECO:0000256" key="1">
    <source>
        <dbReference type="SAM" id="SignalP"/>
    </source>
</evidence>
<dbReference type="Proteomes" id="UP000191200">
    <property type="component" value="Chromosome"/>
</dbReference>
<dbReference type="AlphaFoldDB" id="A0A1J0A4Q5"/>
<accession>A0A1J0A4Q5</accession>
<reference evidence="2 3" key="1">
    <citation type="submission" date="2016-09" db="EMBL/GenBank/DDBJ databases">
        <title>Vagococcus teuberi sp. nov., isolated from the Malian artisanal sour milk fene.</title>
        <authorList>
            <person name="Wullschleger S."/>
            <person name="Seifert C."/>
            <person name="Baumgartner S."/>
            <person name="Lacroix C."/>
            <person name="Bonfoh B."/>
            <person name="Stevens M.J."/>
            <person name="Meile L."/>
        </authorList>
    </citation>
    <scope>NUCLEOTIDE SEQUENCE [LARGE SCALE GENOMIC DNA]</scope>
    <source>
        <strain evidence="2 3">DSM 21459</strain>
    </source>
</reference>
<name>A0A1J0A4Q5_9ENTE</name>
<gene>
    <name evidence="2" type="ORF">BHY08_03015</name>
</gene>
<dbReference type="PROSITE" id="PS51257">
    <property type="entry name" value="PROKAR_LIPOPROTEIN"/>
    <property type="match status" value="1"/>
</dbReference>
<sequence>MNKLSLTILTISLFFISACQSSSKLTEQKDVTKQAKELKENYADFYNLSYFSDVSNGDTYPVPGLKETIVPLLDEPGKKSVSQSMDPQGVTIAEDYLLISSYSHDDTHHSVVYVLDKNTHKYIKTIILKGHPHVGGITYDPMAKNIWVCSSTDSNKAELVAFSMDKLKAYNMEEHYEPIVYDQEITLDGIKRSSYVTYHDKALYVGYFSVNHKAVLEKYQFNDDGVFDTTLHGKKELIDDDTTLSPEEKLHVGTQIQGITFYKNYMLLSRSYGDKNSKILVYELDDNDLFLEKDAIKTIEAPPYLEQISVSGDKLYTIFESGTQRFRDKKGLTVVNYVVPLDMEKIAKN</sequence>
<protein>
    <recommendedName>
        <fullName evidence="4">Lipoprotein</fullName>
    </recommendedName>
</protein>
<dbReference type="OrthoDB" id="1655118at2"/>
<feature type="signal peptide" evidence="1">
    <location>
        <begin position="1"/>
        <end position="21"/>
    </location>
</feature>